<dbReference type="SMART" id="SM00304">
    <property type="entry name" value="HAMP"/>
    <property type="match status" value="2"/>
</dbReference>
<dbReference type="Pfam" id="PF00015">
    <property type="entry name" value="MCPsignal"/>
    <property type="match status" value="1"/>
</dbReference>
<dbReference type="GO" id="GO:0007165">
    <property type="term" value="P:signal transduction"/>
    <property type="evidence" value="ECO:0007669"/>
    <property type="project" value="UniProtKB-KW"/>
</dbReference>
<evidence type="ECO:0000256" key="4">
    <source>
        <dbReference type="SAM" id="Phobius"/>
    </source>
</evidence>
<dbReference type="EMBL" id="ACFY01000055">
    <property type="protein sequence ID" value="EEG94776.1"/>
    <property type="molecule type" value="Genomic_DNA"/>
</dbReference>
<dbReference type="InterPro" id="IPR024478">
    <property type="entry name" value="HlyB_4HB_MCP"/>
</dbReference>
<feature type="domain" description="Methyl-accepting transducer" evidence="5">
    <location>
        <begin position="340"/>
        <end position="569"/>
    </location>
</feature>
<dbReference type="CDD" id="cd06225">
    <property type="entry name" value="HAMP"/>
    <property type="match status" value="1"/>
</dbReference>
<comment type="similarity">
    <text evidence="2">Belongs to the methyl-accepting chemotaxis (MCP) protein family.</text>
</comment>
<reference evidence="7 8" key="1">
    <citation type="submission" date="2009-02" db="EMBL/GenBank/DDBJ databases">
        <authorList>
            <person name="Fulton L."/>
            <person name="Clifton S."/>
            <person name="Fulton B."/>
            <person name="Xu J."/>
            <person name="Minx P."/>
            <person name="Pepin K.H."/>
            <person name="Johnson M."/>
            <person name="Bhonagiri V."/>
            <person name="Nash W.E."/>
            <person name="Mardis E.R."/>
            <person name="Wilson R.K."/>
        </authorList>
    </citation>
    <scope>NUCLEOTIDE SEQUENCE [LARGE SCALE GENOMIC DNA]</scope>
    <source>
        <strain evidence="7 8">DSM 16841</strain>
    </source>
</reference>
<dbReference type="InterPro" id="IPR003660">
    <property type="entry name" value="HAMP_dom"/>
</dbReference>
<dbReference type="PANTHER" id="PTHR43531">
    <property type="entry name" value="PROTEIN ICFG"/>
    <property type="match status" value="1"/>
</dbReference>
<feature type="domain" description="HAMP" evidence="6">
    <location>
        <begin position="235"/>
        <end position="288"/>
    </location>
</feature>
<keyword evidence="4" id="KW-0812">Transmembrane</keyword>
<dbReference type="GO" id="GO:0006935">
    <property type="term" value="P:chemotaxis"/>
    <property type="evidence" value="ECO:0007669"/>
    <property type="project" value="UniProtKB-KW"/>
</dbReference>
<evidence type="ECO:0000256" key="2">
    <source>
        <dbReference type="ARBA" id="ARBA00029447"/>
    </source>
</evidence>
<dbReference type="SUPFAM" id="SSF58104">
    <property type="entry name" value="Methyl-accepting chemotaxis protein (MCP) signaling domain"/>
    <property type="match status" value="1"/>
</dbReference>
<dbReference type="PANTHER" id="PTHR43531:SF11">
    <property type="entry name" value="METHYL-ACCEPTING CHEMOTAXIS PROTEIN 3"/>
    <property type="match status" value="1"/>
</dbReference>
<accession>C0FRJ0</accession>
<evidence type="ECO:0000313" key="8">
    <source>
        <dbReference type="Proteomes" id="UP000003561"/>
    </source>
</evidence>
<dbReference type="InterPro" id="IPR051310">
    <property type="entry name" value="MCP_chemotaxis"/>
</dbReference>
<dbReference type="AlphaFoldDB" id="C0FRJ0"/>
<dbReference type="Gene3D" id="1.10.287.950">
    <property type="entry name" value="Methyl-accepting chemotaxis protein"/>
    <property type="match status" value="1"/>
</dbReference>
<keyword evidence="3" id="KW-0807">Transducer</keyword>
<organism evidence="7 8">
    <name type="scientific">Roseburia inulinivorans DSM 16841</name>
    <dbReference type="NCBI Taxonomy" id="622312"/>
    <lineage>
        <taxon>Bacteria</taxon>
        <taxon>Bacillati</taxon>
        <taxon>Bacillota</taxon>
        <taxon>Clostridia</taxon>
        <taxon>Lachnospirales</taxon>
        <taxon>Lachnospiraceae</taxon>
        <taxon>Roseburia</taxon>
    </lineage>
</organism>
<dbReference type="GO" id="GO:0004888">
    <property type="term" value="F:transmembrane signaling receptor activity"/>
    <property type="evidence" value="ECO:0007669"/>
    <property type="project" value="TreeGrafter"/>
</dbReference>
<feature type="transmembrane region" description="Helical" evidence="4">
    <location>
        <begin position="36"/>
        <end position="57"/>
    </location>
</feature>
<proteinExistence type="inferred from homology"/>
<dbReference type="Pfam" id="PF00672">
    <property type="entry name" value="HAMP"/>
    <property type="match status" value="1"/>
</dbReference>
<comment type="caution">
    <text evidence="7">The sequence shown here is derived from an EMBL/GenBank/DDBJ whole genome shotgun (WGS) entry which is preliminary data.</text>
</comment>
<evidence type="ECO:0000256" key="3">
    <source>
        <dbReference type="PROSITE-ProRule" id="PRU00284"/>
    </source>
</evidence>
<keyword evidence="1" id="KW-0145">Chemotaxis</keyword>
<dbReference type="PROSITE" id="PS50885">
    <property type="entry name" value="HAMP"/>
    <property type="match status" value="1"/>
</dbReference>
<evidence type="ECO:0000313" key="7">
    <source>
        <dbReference type="EMBL" id="EEG94776.1"/>
    </source>
</evidence>
<feature type="transmembrane region" description="Helical" evidence="4">
    <location>
        <begin position="202"/>
        <end position="224"/>
    </location>
</feature>
<keyword evidence="4" id="KW-0472">Membrane</keyword>
<name>C0FRJ0_9FIRM</name>
<dbReference type="Gene3D" id="6.10.340.10">
    <property type="match status" value="1"/>
</dbReference>
<reference evidence="7 8" key="2">
    <citation type="submission" date="2009-03" db="EMBL/GenBank/DDBJ databases">
        <title>Draft genome sequence of Roseburia inulinivorans (DSM 16841).</title>
        <authorList>
            <person name="Sudarsanam P."/>
            <person name="Ley R."/>
            <person name="Guruge J."/>
            <person name="Turnbaugh P.J."/>
            <person name="Mahowald M."/>
            <person name="Liep D."/>
            <person name="Gordon J."/>
        </authorList>
    </citation>
    <scope>NUCLEOTIDE SEQUENCE [LARGE SCALE GENOMIC DNA]</scope>
    <source>
        <strain evidence="7 8">DSM 16841</strain>
    </source>
</reference>
<dbReference type="eggNOG" id="COG0840">
    <property type="taxonomic scope" value="Bacteria"/>
</dbReference>
<gene>
    <name evidence="7" type="ORF">ROSEINA2194_01351</name>
</gene>
<evidence type="ECO:0000259" key="5">
    <source>
        <dbReference type="PROSITE" id="PS50111"/>
    </source>
</evidence>
<dbReference type="GO" id="GO:0005886">
    <property type="term" value="C:plasma membrane"/>
    <property type="evidence" value="ECO:0007669"/>
    <property type="project" value="TreeGrafter"/>
</dbReference>
<sequence length="588" mass="64399">MVRYIEICAYKNKYKGDIGMKKGHDLKIREKLSKSYMQVIFIASISAIVGIGALLIMTKMYNHALTNYGFSQGDIGKAMTVFADARSDLRGAVGYDEESIIKDLKEDYYVKQDSFNTYLAEVEKSMVTKAGRDAYNQILADLDGYWELSDELIEIGATTDEAGSKEAQDRAVKELKPMYEAVYNDLKDLMDVNVQKGDQTEAILAVMEIIVVIIIIAVIILSVLSGRRLGNQIADGIAKPLRQMSERLKTFAEGDLDSEFPEYDAKDEVAEMIEMAREMADNLNVIISDSGRLLNEMADGNFAIATDHEERYTGKFNDLLIGIRNMNRKINDSLHQVEETAEQVSMGSGNMAEAAQSLAEGATEQAGAVEELQATIADITANVEHTAADLQKSHADARKYADDADRSRDQMHAMVEAMQRISESSMKIENIISELEDIASQTNLLSLNASIEAARAGEAGKGFAVVADQIRKLAEQSAASAVSTRELIEGSIHDVEDGNKAVALVSETLDEVIKGINAIADTSKSLSENSQSQATAMEQAEQGVNQISEVVQSNSAMAQETSATSEELSAQAETLDNLVKQFKLREQK</sequence>
<dbReference type="Pfam" id="PF12729">
    <property type="entry name" value="4HB_MCP_1"/>
    <property type="match status" value="1"/>
</dbReference>
<dbReference type="Proteomes" id="UP000003561">
    <property type="component" value="Unassembled WGS sequence"/>
</dbReference>
<evidence type="ECO:0000256" key="1">
    <source>
        <dbReference type="ARBA" id="ARBA00022500"/>
    </source>
</evidence>
<dbReference type="SMART" id="SM00283">
    <property type="entry name" value="MA"/>
    <property type="match status" value="1"/>
</dbReference>
<evidence type="ECO:0000259" key="6">
    <source>
        <dbReference type="PROSITE" id="PS50885"/>
    </source>
</evidence>
<dbReference type="PROSITE" id="PS50111">
    <property type="entry name" value="CHEMOTAXIS_TRANSDUC_2"/>
    <property type="match status" value="1"/>
</dbReference>
<keyword evidence="4" id="KW-1133">Transmembrane helix</keyword>
<dbReference type="InterPro" id="IPR004089">
    <property type="entry name" value="MCPsignal_dom"/>
</dbReference>
<protein>
    <submittedName>
        <fullName evidence="7">Methyl-accepting chemotaxis protein signaling domain protein</fullName>
    </submittedName>
</protein>